<sequence>MSSSVAHDYSRAVSFNNVSDEYLGLEESHPSIDFKDINFGYGSSLMSDISASYYNVEGSTNNYTLKPPIDYKKRKSSFSSTSSTPRKSILKNKLSPQQLQYNLKNSKSFGINYHENLDDLIKHYEPDDQPVDDTSNSTYGSKLKNSTTTGAAKTRRKSYSDMTPEELIALDPQFQTTKSKIDQFKFDSQKTYYLSERKSVVVPKLESHRLKPSSNYKSVNLNYKHDHFRLQRTILTLVDGTTHTMGSLVWMLQSNFLSDGDHVIIGSLLPTSAADDSSSIFKKCEQLISSFLQQLKPDLVLKVTVDYVINEPIQGATTKKDKDVLNYKVFINNLFNQYTPNLLVFGNKCTNPNFKYPMKLKNKNNKDKYLIKFSSYLIKYSTIPVILVNSHVRVSKPRKHSLGSTASIGSSQSSIESVSVKLEDINNDMDRFEEMMRRVSDKSFTEATEYMNMVQQQESQQDNLTVPQIKISDNKVSFNDNVRFNKVHNIYNSQFHRQSAGSAEMYKVKSLLDNSSDSISVTKSSKSEEIPTSGLTIKKIKNGLKKEPVKQEKKKSFWKKIF</sequence>
<organism evidence="4">
    <name type="scientific">Candida tenuis (strain ATCC 10573 / BCRC 21748 / CBS 615 / JCM 9827 / NBRC 10315 / NRRL Y-1498 / VKM Y-70)</name>
    <name type="common">Yeast</name>
    <name type="synonym">Yamadazyma tenuis</name>
    <dbReference type="NCBI Taxonomy" id="590646"/>
    <lineage>
        <taxon>Eukaryota</taxon>
        <taxon>Fungi</taxon>
        <taxon>Dikarya</taxon>
        <taxon>Ascomycota</taxon>
        <taxon>Saccharomycotina</taxon>
        <taxon>Pichiomycetes</taxon>
        <taxon>Debaryomycetaceae</taxon>
        <taxon>Yamadazyma</taxon>
    </lineage>
</organism>
<dbReference type="GeneID" id="18249725"/>
<evidence type="ECO:0000313" key="3">
    <source>
        <dbReference type="EMBL" id="EGV65309.1"/>
    </source>
</evidence>
<feature type="compositionally biased region" description="Polar residues" evidence="2">
    <location>
        <begin position="132"/>
        <end position="151"/>
    </location>
</feature>
<dbReference type="AlphaFoldDB" id="G3B040"/>
<feature type="compositionally biased region" description="Low complexity" evidence="2">
    <location>
        <begin position="77"/>
        <end position="87"/>
    </location>
</feature>
<dbReference type="Proteomes" id="UP000000707">
    <property type="component" value="Unassembled WGS sequence"/>
</dbReference>
<dbReference type="HOGENOM" id="CLU_018929_0_0_1"/>
<evidence type="ECO:0000256" key="2">
    <source>
        <dbReference type="SAM" id="MobiDB-lite"/>
    </source>
</evidence>
<name>G3B040_CANTC</name>
<dbReference type="RefSeq" id="XP_006684995.1">
    <property type="nucleotide sequence ID" value="XM_006684932.1"/>
</dbReference>
<feature type="region of interest" description="Disordered" evidence="2">
    <location>
        <begin position="73"/>
        <end position="95"/>
    </location>
</feature>
<keyword evidence="4" id="KW-1185">Reference proteome</keyword>
<proteinExistence type="predicted"/>
<accession>G3B040</accession>
<reference evidence="3 4" key="1">
    <citation type="journal article" date="2011" name="Proc. Natl. Acad. Sci. U.S.A.">
        <title>Comparative genomics of xylose-fermenting fungi for enhanced biofuel production.</title>
        <authorList>
            <person name="Wohlbach D.J."/>
            <person name="Kuo A."/>
            <person name="Sato T.K."/>
            <person name="Potts K.M."/>
            <person name="Salamov A.A."/>
            <person name="LaButti K.M."/>
            <person name="Sun H."/>
            <person name="Clum A."/>
            <person name="Pangilinan J.L."/>
            <person name="Lindquist E.A."/>
            <person name="Lucas S."/>
            <person name="Lapidus A."/>
            <person name="Jin M."/>
            <person name="Gunawan C."/>
            <person name="Balan V."/>
            <person name="Dale B.E."/>
            <person name="Jeffries T.W."/>
            <person name="Zinkel R."/>
            <person name="Barry K.W."/>
            <person name="Grigoriev I.V."/>
            <person name="Gasch A.P."/>
        </authorList>
    </citation>
    <scope>NUCLEOTIDE SEQUENCE [LARGE SCALE GENOMIC DNA]</scope>
    <source>
        <strain evidence="4">ATCC 10573 / BCRC 21748 / CBS 615 / JCM 9827 / NBRC 10315 / NRRL Y-1498 / VKM Y-70</strain>
    </source>
</reference>
<dbReference type="EMBL" id="GL996514">
    <property type="protein sequence ID" value="EGV65309.1"/>
    <property type="molecule type" value="Genomic_DNA"/>
</dbReference>
<keyword evidence="1" id="KW-0175">Coiled coil</keyword>
<gene>
    <name evidence="3" type="ORF">CANTEDRAFT_133611</name>
</gene>
<dbReference type="eggNOG" id="ENOG502QSA6">
    <property type="taxonomic scope" value="Eukaryota"/>
</dbReference>
<dbReference type="KEGG" id="cten:18249725"/>
<evidence type="ECO:0000256" key="1">
    <source>
        <dbReference type="SAM" id="Coils"/>
    </source>
</evidence>
<feature type="region of interest" description="Disordered" evidence="2">
    <location>
        <begin position="125"/>
        <end position="158"/>
    </location>
</feature>
<evidence type="ECO:0000313" key="4">
    <source>
        <dbReference type="Proteomes" id="UP000000707"/>
    </source>
</evidence>
<dbReference type="OrthoDB" id="4068467at2759"/>
<feature type="coiled-coil region" evidence="1">
    <location>
        <begin position="415"/>
        <end position="442"/>
    </location>
</feature>
<protein>
    <submittedName>
        <fullName evidence="3">Uncharacterized protein</fullName>
    </submittedName>
</protein>